<dbReference type="EMBL" id="JBFOLK010000061">
    <property type="protein sequence ID" value="KAL2457418.1"/>
    <property type="molecule type" value="Genomic_DNA"/>
</dbReference>
<protein>
    <submittedName>
        <fullName evidence="2">Uncharacterized protein</fullName>
    </submittedName>
</protein>
<dbReference type="PANTHER" id="PTHR34418">
    <property type="entry name" value="NUCLEAR PORE COMPLEX PROTEIN NUP214 ISOFORM X1"/>
    <property type="match status" value="1"/>
</dbReference>
<keyword evidence="3" id="KW-1185">Reference proteome</keyword>
<keyword evidence="1" id="KW-0472">Membrane</keyword>
<organism evidence="2 3">
    <name type="scientific">Abeliophyllum distichum</name>
    <dbReference type="NCBI Taxonomy" id="126358"/>
    <lineage>
        <taxon>Eukaryota</taxon>
        <taxon>Viridiplantae</taxon>
        <taxon>Streptophyta</taxon>
        <taxon>Embryophyta</taxon>
        <taxon>Tracheophyta</taxon>
        <taxon>Spermatophyta</taxon>
        <taxon>Magnoliopsida</taxon>
        <taxon>eudicotyledons</taxon>
        <taxon>Gunneridae</taxon>
        <taxon>Pentapetalae</taxon>
        <taxon>asterids</taxon>
        <taxon>lamiids</taxon>
        <taxon>Lamiales</taxon>
        <taxon>Oleaceae</taxon>
        <taxon>Forsythieae</taxon>
        <taxon>Abeliophyllum</taxon>
    </lineage>
</organism>
<reference evidence="3" key="1">
    <citation type="submission" date="2024-07" db="EMBL/GenBank/DDBJ databases">
        <title>Two chromosome-level genome assemblies of Korean endemic species Abeliophyllum distichum and Forsythia ovata (Oleaceae).</title>
        <authorList>
            <person name="Jang H."/>
        </authorList>
    </citation>
    <scope>NUCLEOTIDE SEQUENCE [LARGE SCALE GENOMIC DNA]</scope>
</reference>
<evidence type="ECO:0000313" key="2">
    <source>
        <dbReference type="EMBL" id="KAL2457418.1"/>
    </source>
</evidence>
<dbReference type="InterPro" id="IPR044694">
    <property type="entry name" value="NUP214"/>
</dbReference>
<dbReference type="PANTHER" id="PTHR34418:SF3">
    <property type="entry name" value="NUCLEAR PORE COMPLEX PROTEIN NUP214"/>
    <property type="match status" value="1"/>
</dbReference>
<evidence type="ECO:0000313" key="3">
    <source>
        <dbReference type="Proteomes" id="UP001604336"/>
    </source>
</evidence>
<proteinExistence type="predicted"/>
<keyword evidence="1" id="KW-1133">Transmembrane helix</keyword>
<dbReference type="Proteomes" id="UP001604336">
    <property type="component" value="Unassembled WGS sequence"/>
</dbReference>
<feature type="transmembrane region" description="Helical" evidence="1">
    <location>
        <begin position="88"/>
        <end position="110"/>
    </location>
</feature>
<keyword evidence="1" id="KW-0812">Transmembrane</keyword>
<evidence type="ECO:0000256" key="1">
    <source>
        <dbReference type="SAM" id="Phobius"/>
    </source>
</evidence>
<comment type="caution">
    <text evidence="2">The sequence shown here is derived from an EMBL/GenBank/DDBJ whole genome shotgun (WGS) entry which is preliminary data.</text>
</comment>
<gene>
    <name evidence="2" type="ORF">Adt_46389</name>
</gene>
<dbReference type="AlphaFoldDB" id="A0ABD1P259"/>
<feature type="transmembrane region" description="Helical" evidence="1">
    <location>
        <begin position="61"/>
        <end position="82"/>
    </location>
</feature>
<name>A0ABD1P259_9LAMI</name>
<accession>A0ABD1P259</accession>
<sequence length="192" mass="18582">MEEEAPETDQTTDLALGNLGGFGLGSTPNSTAANLNPFGVAVLNRDATPAISTFTMPTPSVALVVVSWAYLPVVLEVALLLLPQVVDLLVWASGGGGFAAAATGGGFAAAASPGGGFAAAAIGGGGFAGAAAPAGGGFAGTATAGTGFSGGGFGALGNQQSGGFGALGNQQGGGFGAFWQSARWWEWVLSIW</sequence>